<feature type="compositionally biased region" description="Basic and acidic residues" evidence="1">
    <location>
        <begin position="81"/>
        <end position="92"/>
    </location>
</feature>
<feature type="signal peptide" evidence="2">
    <location>
        <begin position="1"/>
        <end position="21"/>
    </location>
</feature>
<dbReference type="AlphaFoldDB" id="A0A1E7EMW6"/>
<proteinExistence type="predicted"/>
<dbReference type="InParanoid" id="A0A1E7EMW6"/>
<gene>
    <name evidence="3" type="ORF">FRACYDRAFT_251068</name>
</gene>
<dbReference type="EMBL" id="KV784386">
    <property type="protein sequence ID" value="OEU07289.1"/>
    <property type="molecule type" value="Genomic_DNA"/>
</dbReference>
<feature type="chain" id="PRO_5009192025" evidence="2">
    <location>
        <begin position="22"/>
        <end position="153"/>
    </location>
</feature>
<reference evidence="3 4" key="1">
    <citation type="submission" date="2016-09" db="EMBL/GenBank/DDBJ databases">
        <title>Extensive genetic diversity and differential bi-allelic expression allows diatom success in the polar Southern Ocean.</title>
        <authorList>
            <consortium name="DOE Joint Genome Institute"/>
            <person name="Mock T."/>
            <person name="Otillar R.P."/>
            <person name="Strauss J."/>
            <person name="Dupont C."/>
            <person name="Frickenhaus S."/>
            <person name="Maumus F."/>
            <person name="Mcmullan M."/>
            <person name="Sanges R."/>
            <person name="Schmutz J."/>
            <person name="Toseland A."/>
            <person name="Valas R."/>
            <person name="Veluchamy A."/>
            <person name="Ward B.J."/>
            <person name="Allen A."/>
            <person name="Barry K."/>
            <person name="Falciatore A."/>
            <person name="Ferrante M."/>
            <person name="Fortunato A.E."/>
            <person name="Gloeckner G."/>
            <person name="Gruber A."/>
            <person name="Hipkin R."/>
            <person name="Janech M."/>
            <person name="Kroth P."/>
            <person name="Leese F."/>
            <person name="Lindquist E."/>
            <person name="Lyon B.R."/>
            <person name="Martin J."/>
            <person name="Mayer C."/>
            <person name="Parker M."/>
            <person name="Quesneville H."/>
            <person name="Raymond J."/>
            <person name="Uhlig C."/>
            <person name="Valentin K.U."/>
            <person name="Worden A.Z."/>
            <person name="Armbrust E.V."/>
            <person name="Bowler C."/>
            <person name="Green B."/>
            <person name="Moulton V."/>
            <person name="Van Oosterhout C."/>
            <person name="Grigoriev I."/>
        </authorList>
    </citation>
    <scope>NUCLEOTIDE SEQUENCE [LARGE SCALE GENOMIC DNA]</scope>
    <source>
        <strain evidence="3 4">CCMP1102</strain>
    </source>
</reference>
<accession>A0A1E7EMW6</accession>
<protein>
    <submittedName>
        <fullName evidence="3">Uncharacterized protein</fullName>
    </submittedName>
</protein>
<dbReference type="KEGG" id="fcy:FRACYDRAFT_251068"/>
<dbReference type="OrthoDB" id="204737at2759"/>
<feature type="region of interest" description="Disordered" evidence="1">
    <location>
        <begin position="61"/>
        <end position="92"/>
    </location>
</feature>
<evidence type="ECO:0000256" key="2">
    <source>
        <dbReference type="SAM" id="SignalP"/>
    </source>
</evidence>
<feature type="compositionally biased region" description="Low complexity" evidence="1">
    <location>
        <begin position="61"/>
        <end position="77"/>
    </location>
</feature>
<organism evidence="3 4">
    <name type="scientific">Fragilariopsis cylindrus CCMP1102</name>
    <dbReference type="NCBI Taxonomy" id="635003"/>
    <lineage>
        <taxon>Eukaryota</taxon>
        <taxon>Sar</taxon>
        <taxon>Stramenopiles</taxon>
        <taxon>Ochrophyta</taxon>
        <taxon>Bacillariophyta</taxon>
        <taxon>Bacillariophyceae</taxon>
        <taxon>Bacillariophycidae</taxon>
        <taxon>Bacillariales</taxon>
        <taxon>Bacillariaceae</taxon>
        <taxon>Fragilariopsis</taxon>
    </lineage>
</organism>
<keyword evidence="2" id="KW-0732">Signal</keyword>
<evidence type="ECO:0000313" key="3">
    <source>
        <dbReference type="EMBL" id="OEU07289.1"/>
    </source>
</evidence>
<evidence type="ECO:0000313" key="4">
    <source>
        <dbReference type="Proteomes" id="UP000095751"/>
    </source>
</evidence>
<name>A0A1E7EMW6_9STRA</name>
<evidence type="ECO:0000256" key="1">
    <source>
        <dbReference type="SAM" id="MobiDB-lite"/>
    </source>
</evidence>
<dbReference type="Proteomes" id="UP000095751">
    <property type="component" value="Unassembled WGS sequence"/>
</dbReference>
<sequence length="153" mass="17309">MSVMSVALVTMFLTVAASVTAFVVHQSDTTILNALNVRSRTRIKQQQQVVEQTTKWTKNNLNNSFSSSTSTTLLSSSVDNNRNENESNKTEDNEVLISSLQNTLCSIEALEERNTAQIQSFIDEKDQWESLELYEQELLSSKEETLKRLSELN</sequence>
<keyword evidence="4" id="KW-1185">Reference proteome</keyword>